<comment type="subcellular location">
    <subcellularLocation>
        <location evidence="1">Secreted</location>
    </subcellularLocation>
</comment>
<proteinExistence type="inferred from homology"/>
<evidence type="ECO:0000256" key="7">
    <source>
        <dbReference type="PIRSR" id="PIRSR601461-1"/>
    </source>
</evidence>
<protein>
    <submittedName>
        <fullName evidence="10">Aspartic proteinase complexed with Pepstatin</fullName>
    </submittedName>
</protein>
<evidence type="ECO:0000256" key="4">
    <source>
        <dbReference type="ARBA" id="ARBA00022670"/>
    </source>
</evidence>
<feature type="active site" evidence="7">
    <location>
        <position position="224"/>
    </location>
</feature>
<evidence type="ECO:0000256" key="5">
    <source>
        <dbReference type="ARBA" id="ARBA00022750"/>
    </source>
</evidence>
<evidence type="ECO:0000256" key="1">
    <source>
        <dbReference type="ARBA" id="ARBA00004613"/>
    </source>
</evidence>
<evidence type="ECO:0000256" key="2">
    <source>
        <dbReference type="ARBA" id="ARBA00007447"/>
    </source>
</evidence>
<evidence type="ECO:0000256" key="8">
    <source>
        <dbReference type="RuleBase" id="RU000454"/>
    </source>
</evidence>
<organism evidence="10 11">
    <name type="scientific">Talaromyces proteolyticus</name>
    <dbReference type="NCBI Taxonomy" id="1131652"/>
    <lineage>
        <taxon>Eukaryota</taxon>
        <taxon>Fungi</taxon>
        <taxon>Dikarya</taxon>
        <taxon>Ascomycota</taxon>
        <taxon>Pezizomycotina</taxon>
        <taxon>Eurotiomycetes</taxon>
        <taxon>Eurotiomycetidae</taxon>
        <taxon>Eurotiales</taxon>
        <taxon>Trichocomaceae</taxon>
        <taxon>Talaromyces</taxon>
        <taxon>Talaromyces sect. Bacilispori</taxon>
    </lineage>
</organism>
<name>A0AAD4L366_9EURO</name>
<dbReference type="Gene3D" id="2.40.70.10">
    <property type="entry name" value="Acid Proteases"/>
    <property type="match status" value="2"/>
</dbReference>
<keyword evidence="5 8" id="KW-0064">Aspartyl protease</keyword>
<comment type="similarity">
    <text evidence="2 8">Belongs to the peptidase A1 family.</text>
</comment>
<dbReference type="EMBL" id="JAJTJA010000003">
    <property type="protein sequence ID" value="KAH8702374.1"/>
    <property type="molecule type" value="Genomic_DNA"/>
</dbReference>
<evidence type="ECO:0000313" key="10">
    <source>
        <dbReference type="EMBL" id="KAH8702374.1"/>
    </source>
</evidence>
<evidence type="ECO:0000313" key="11">
    <source>
        <dbReference type="Proteomes" id="UP001201262"/>
    </source>
</evidence>
<sequence length="333" mass="34391">MVPSHIAAAADSTVSGSATNTPQPADSEYIVPVTVGASTVNLDFDTGSADLWVYTSSTAGGAGHNYYTPSDGATVMNGETWSIGYGDGSSASGNVYQDTVVVGGVTATAQAVEAAQTVSSSFSSDTSNDGLLGLSWSSLNTVSPDQQKTFYDNVQSSLADPVFAAILKHDAPGSYDFGFIDSSKYTGNITYTPADNSQGYWGFTVDSYTVGTTVTSTALSGIADTGTSLLLLDDTTCGNYYAQVSGAINDSSQGGWVYDCSTSLPDFSVSINGYTATVPGSYLTYDQQSSGQCYGGIQSSTAIGFNIFGDVFLKSQYVVFDGPNVQLGFASQA</sequence>
<dbReference type="FunFam" id="2.40.70.10:FF:000024">
    <property type="entry name" value="Endothiapepsin"/>
    <property type="match status" value="1"/>
</dbReference>
<dbReference type="CDD" id="cd06097">
    <property type="entry name" value="Aspergillopepsin_like"/>
    <property type="match status" value="1"/>
</dbReference>
<dbReference type="InterPro" id="IPR033121">
    <property type="entry name" value="PEPTIDASE_A1"/>
</dbReference>
<evidence type="ECO:0000256" key="6">
    <source>
        <dbReference type="ARBA" id="ARBA00022801"/>
    </source>
</evidence>
<keyword evidence="3" id="KW-0964">Secreted</keyword>
<feature type="domain" description="Peptidase A1" evidence="9">
    <location>
        <begin position="29"/>
        <end position="330"/>
    </location>
</feature>
<accession>A0AAD4L366</accession>
<dbReference type="PANTHER" id="PTHR47966:SF2">
    <property type="entry name" value="ASPERGILLOPEPSIN-1-RELATED"/>
    <property type="match status" value="1"/>
</dbReference>
<dbReference type="GO" id="GO:0005576">
    <property type="term" value="C:extracellular region"/>
    <property type="evidence" value="ECO:0007669"/>
    <property type="project" value="UniProtKB-SubCell"/>
</dbReference>
<dbReference type="GO" id="GO:0006508">
    <property type="term" value="P:proteolysis"/>
    <property type="evidence" value="ECO:0007669"/>
    <property type="project" value="UniProtKB-KW"/>
</dbReference>
<keyword evidence="6 8" id="KW-0378">Hydrolase</keyword>
<dbReference type="InterPro" id="IPR001461">
    <property type="entry name" value="Aspartic_peptidase_A1"/>
</dbReference>
<dbReference type="PROSITE" id="PS00141">
    <property type="entry name" value="ASP_PROTEASE"/>
    <property type="match status" value="1"/>
</dbReference>
<dbReference type="PRINTS" id="PR00792">
    <property type="entry name" value="PEPSIN"/>
</dbReference>
<reference evidence="10" key="1">
    <citation type="submission" date="2021-12" db="EMBL/GenBank/DDBJ databases">
        <title>Convergent genome expansion in fungi linked to evolution of root-endophyte symbiosis.</title>
        <authorList>
            <consortium name="DOE Joint Genome Institute"/>
            <person name="Ke Y.-H."/>
            <person name="Bonito G."/>
            <person name="Liao H.-L."/>
            <person name="Looney B."/>
            <person name="Rojas-Flechas A."/>
            <person name="Nash J."/>
            <person name="Hameed K."/>
            <person name="Schadt C."/>
            <person name="Martin F."/>
            <person name="Crous P.W."/>
            <person name="Miettinen O."/>
            <person name="Magnuson J.K."/>
            <person name="Labbe J."/>
            <person name="Jacobson D."/>
            <person name="Doktycz M.J."/>
            <person name="Veneault-Fourrey C."/>
            <person name="Kuo A."/>
            <person name="Mondo S."/>
            <person name="Calhoun S."/>
            <person name="Riley R."/>
            <person name="Ohm R."/>
            <person name="LaButti K."/>
            <person name="Andreopoulos B."/>
            <person name="Pangilinan J."/>
            <person name="Nolan M."/>
            <person name="Tritt A."/>
            <person name="Clum A."/>
            <person name="Lipzen A."/>
            <person name="Daum C."/>
            <person name="Barry K."/>
            <person name="Grigoriev I.V."/>
            <person name="Vilgalys R."/>
        </authorList>
    </citation>
    <scope>NUCLEOTIDE SEQUENCE</scope>
    <source>
        <strain evidence="10">PMI_201</strain>
    </source>
</reference>
<dbReference type="GeneID" id="70241004"/>
<evidence type="ECO:0000259" key="9">
    <source>
        <dbReference type="PROSITE" id="PS51767"/>
    </source>
</evidence>
<dbReference type="InterPro" id="IPR021109">
    <property type="entry name" value="Peptidase_aspartic_dom_sf"/>
</dbReference>
<keyword evidence="4 8" id="KW-0645">Protease</keyword>
<dbReference type="GO" id="GO:0004190">
    <property type="term" value="F:aspartic-type endopeptidase activity"/>
    <property type="evidence" value="ECO:0007669"/>
    <property type="project" value="UniProtKB-KW"/>
</dbReference>
<dbReference type="SUPFAM" id="SSF50630">
    <property type="entry name" value="Acid proteases"/>
    <property type="match status" value="1"/>
</dbReference>
<feature type="active site" evidence="7">
    <location>
        <position position="45"/>
    </location>
</feature>
<dbReference type="PANTHER" id="PTHR47966">
    <property type="entry name" value="BETA-SITE APP-CLEAVING ENZYME, ISOFORM A-RELATED"/>
    <property type="match status" value="1"/>
</dbReference>
<dbReference type="Proteomes" id="UP001201262">
    <property type="component" value="Unassembled WGS sequence"/>
</dbReference>
<dbReference type="RefSeq" id="XP_046075750.1">
    <property type="nucleotide sequence ID" value="XM_046210717.1"/>
</dbReference>
<evidence type="ECO:0000256" key="3">
    <source>
        <dbReference type="ARBA" id="ARBA00022525"/>
    </source>
</evidence>
<dbReference type="Pfam" id="PF00026">
    <property type="entry name" value="Asp"/>
    <property type="match status" value="1"/>
</dbReference>
<keyword evidence="11" id="KW-1185">Reference proteome</keyword>
<dbReference type="InterPro" id="IPR001969">
    <property type="entry name" value="Aspartic_peptidase_AS"/>
</dbReference>
<dbReference type="AlphaFoldDB" id="A0AAD4L366"/>
<dbReference type="InterPro" id="IPR034163">
    <property type="entry name" value="Aspergillopepsin-like_cat_dom"/>
</dbReference>
<comment type="caution">
    <text evidence="10">The sequence shown here is derived from an EMBL/GenBank/DDBJ whole genome shotgun (WGS) entry which is preliminary data.</text>
</comment>
<dbReference type="PROSITE" id="PS51767">
    <property type="entry name" value="PEPTIDASE_A1"/>
    <property type="match status" value="1"/>
</dbReference>
<gene>
    <name evidence="10" type="ORF">BGW36DRAFT_289971</name>
</gene>
<dbReference type="FunFam" id="2.40.70.10:FF:000026">
    <property type="entry name" value="Endothiapepsin"/>
    <property type="match status" value="1"/>
</dbReference>